<sequence length="230" mass="24870">MRFSKISTLMGFALAASAQKVKFLPLGDSITEITCWRAIVWDMLSAEGVADQVDFVGSMTNNPQNCKATSAGFDTGHEGHSGWQAVDIANQYIEGWSESTVPDVVNFMLGTNDVNMGKTTAQIIAAYDKILATLRAVNPNVKVVIDKLIPLPFKNAPVVELNKLIPGWVETNTTPESPIVIADCSEDNGYTAAMLRDGVHPNDTGDKLMADQIGPLVTQFIKDVIAERGE</sequence>
<keyword evidence="1" id="KW-0732">Signal</keyword>
<dbReference type="AlphaFoldDB" id="A0A9P1H344"/>
<dbReference type="EMBL" id="CALLCH030000012">
    <property type="protein sequence ID" value="CAI4214729.1"/>
    <property type="molecule type" value="Genomic_DNA"/>
</dbReference>
<dbReference type="Gene3D" id="3.40.50.1110">
    <property type="entry name" value="SGNH hydrolase"/>
    <property type="match status" value="1"/>
</dbReference>
<reference evidence="3" key="1">
    <citation type="submission" date="2022-11" db="EMBL/GenBank/DDBJ databases">
        <authorList>
            <person name="Scott C."/>
            <person name="Bruce N."/>
        </authorList>
    </citation>
    <scope>NUCLEOTIDE SEQUENCE</scope>
</reference>
<dbReference type="PANTHER" id="PTHR30383:SF2">
    <property type="entry name" value="CELLULOSE-BINDING PROTEIN"/>
    <property type="match status" value="1"/>
</dbReference>
<protein>
    <recommendedName>
        <fullName evidence="2">SGNH hydrolase-type esterase domain-containing protein</fullName>
    </recommendedName>
</protein>
<feature type="signal peptide" evidence="1">
    <location>
        <begin position="1"/>
        <end position="18"/>
    </location>
</feature>
<feature type="chain" id="PRO_5040126547" description="SGNH hydrolase-type esterase domain-containing protein" evidence="1">
    <location>
        <begin position="19"/>
        <end position="230"/>
    </location>
</feature>
<dbReference type="CDD" id="cd01833">
    <property type="entry name" value="XynB_like"/>
    <property type="match status" value="1"/>
</dbReference>
<keyword evidence="4" id="KW-1185">Reference proteome</keyword>
<dbReference type="InterPro" id="IPR036514">
    <property type="entry name" value="SGNH_hydro_sf"/>
</dbReference>
<comment type="caution">
    <text evidence="3">The sequence shown here is derived from an EMBL/GenBank/DDBJ whole genome shotgun (WGS) entry which is preliminary data.</text>
</comment>
<evidence type="ECO:0000259" key="2">
    <source>
        <dbReference type="Pfam" id="PF13472"/>
    </source>
</evidence>
<feature type="domain" description="SGNH hydrolase-type esterase" evidence="2">
    <location>
        <begin position="26"/>
        <end position="207"/>
    </location>
</feature>
<organism evidence="3 4">
    <name type="scientific">Parascedosporium putredinis</name>
    <dbReference type="NCBI Taxonomy" id="1442378"/>
    <lineage>
        <taxon>Eukaryota</taxon>
        <taxon>Fungi</taxon>
        <taxon>Dikarya</taxon>
        <taxon>Ascomycota</taxon>
        <taxon>Pezizomycotina</taxon>
        <taxon>Sordariomycetes</taxon>
        <taxon>Hypocreomycetidae</taxon>
        <taxon>Microascales</taxon>
        <taxon>Microascaceae</taxon>
        <taxon>Parascedosporium</taxon>
    </lineage>
</organism>
<dbReference type="InterPro" id="IPR051532">
    <property type="entry name" value="Ester_Hydrolysis_Enzymes"/>
</dbReference>
<dbReference type="Proteomes" id="UP000838763">
    <property type="component" value="Unassembled WGS sequence"/>
</dbReference>
<accession>A0A9P1H344</accession>
<evidence type="ECO:0000313" key="4">
    <source>
        <dbReference type="Proteomes" id="UP000838763"/>
    </source>
</evidence>
<dbReference type="SUPFAM" id="SSF52266">
    <property type="entry name" value="SGNH hydrolase"/>
    <property type="match status" value="1"/>
</dbReference>
<dbReference type="GO" id="GO:0004622">
    <property type="term" value="F:phosphatidylcholine lysophospholipase activity"/>
    <property type="evidence" value="ECO:0007669"/>
    <property type="project" value="TreeGrafter"/>
</dbReference>
<evidence type="ECO:0000313" key="3">
    <source>
        <dbReference type="EMBL" id="CAI4214729.1"/>
    </source>
</evidence>
<dbReference type="OrthoDB" id="2119228at2759"/>
<name>A0A9P1H344_9PEZI</name>
<evidence type="ECO:0000256" key="1">
    <source>
        <dbReference type="SAM" id="SignalP"/>
    </source>
</evidence>
<dbReference type="InterPro" id="IPR013830">
    <property type="entry name" value="SGNH_hydro"/>
</dbReference>
<proteinExistence type="predicted"/>
<dbReference type="PANTHER" id="PTHR30383">
    <property type="entry name" value="THIOESTERASE 1/PROTEASE 1/LYSOPHOSPHOLIPASE L1"/>
    <property type="match status" value="1"/>
</dbReference>
<dbReference type="Pfam" id="PF13472">
    <property type="entry name" value="Lipase_GDSL_2"/>
    <property type="match status" value="1"/>
</dbReference>
<gene>
    <name evidence="3" type="ORF">PPNO1_LOCUS4460</name>
</gene>